<dbReference type="GO" id="GO:0005886">
    <property type="term" value="C:plasma membrane"/>
    <property type="evidence" value="ECO:0007669"/>
    <property type="project" value="UniProtKB-SubCell"/>
</dbReference>
<feature type="transmembrane region" description="Helical" evidence="8">
    <location>
        <begin position="890"/>
        <end position="909"/>
    </location>
</feature>
<proteinExistence type="inferred from homology"/>
<reference evidence="9 10" key="1">
    <citation type="submission" date="2012-06" db="EMBL/GenBank/DDBJ databases">
        <title>The complete chromosome of genome of Turneriella parva DSM 21527.</title>
        <authorList>
            <consortium name="US DOE Joint Genome Institute (JGI-PGF)"/>
            <person name="Lucas S."/>
            <person name="Han J."/>
            <person name="Lapidus A."/>
            <person name="Bruce D."/>
            <person name="Goodwin L."/>
            <person name="Pitluck S."/>
            <person name="Peters L."/>
            <person name="Kyrpides N."/>
            <person name="Mavromatis K."/>
            <person name="Ivanova N."/>
            <person name="Mikhailova N."/>
            <person name="Chertkov O."/>
            <person name="Detter J.C."/>
            <person name="Tapia R."/>
            <person name="Han C."/>
            <person name="Land M."/>
            <person name="Hauser L."/>
            <person name="Markowitz V."/>
            <person name="Cheng J.-F."/>
            <person name="Hugenholtz P."/>
            <person name="Woyke T."/>
            <person name="Wu D."/>
            <person name="Gronow S."/>
            <person name="Wellnitz S."/>
            <person name="Brambilla E."/>
            <person name="Klenk H.-P."/>
            <person name="Eisen J.A."/>
        </authorList>
    </citation>
    <scope>NUCLEOTIDE SEQUENCE [LARGE SCALE GENOMIC DNA]</scope>
    <source>
        <strain evidence="10">ATCC BAA-1111 / DSM 21527 / NCTC 11395 / H</strain>
    </source>
</reference>
<feature type="transmembrane region" description="Helical" evidence="8">
    <location>
        <begin position="916"/>
        <end position="936"/>
    </location>
</feature>
<keyword evidence="4" id="KW-1003">Cell membrane</keyword>
<dbReference type="SUPFAM" id="SSF82866">
    <property type="entry name" value="Multidrug efflux transporter AcrB transmembrane domain"/>
    <property type="match status" value="2"/>
</dbReference>
<evidence type="ECO:0000256" key="2">
    <source>
        <dbReference type="ARBA" id="ARBA00010942"/>
    </source>
</evidence>
<dbReference type="KEGG" id="tpx:Turpa_2163"/>
<dbReference type="InterPro" id="IPR004763">
    <property type="entry name" value="CusA-like"/>
</dbReference>
<dbReference type="OrthoDB" id="3306666at2"/>
<dbReference type="PANTHER" id="PTHR32063:SF24">
    <property type="entry name" value="CATION EFFLUX SYSTEM (ACRB_ACRD_ACRF FAMILY)"/>
    <property type="match status" value="1"/>
</dbReference>
<evidence type="ECO:0000256" key="7">
    <source>
        <dbReference type="ARBA" id="ARBA00023136"/>
    </source>
</evidence>
<dbReference type="GO" id="GO:0008324">
    <property type="term" value="F:monoatomic cation transmembrane transporter activity"/>
    <property type="evidence" value="ECO:0007669"/>
    <property type="project" value="InterPro"/>
</dbReference>
<organism evidence="9 10">
    <name type="scientific">Turneriella parva (strain ATCC BAA-1111 / DSM 21527 / NCTC 11395 / H)</name>
    <name type="common">Leptospira parva</name>
    <dbReference type="NCBI Taxonomy" id="869212"/>
    <lineage>
        <taxon>Bacteria</taxon>
        <taxon>Pseudomonadati</taxon>
        <taxon>Spirochaetota</taxon>
        <taxon>Spirochaetia</taxon>
        <taxon>Leptospirales</taxon>
        <taxon>Leptospiraceae</taxon>
        <taxon>Turneriella</taxon>
    </lineage>
</organism>
<dbReference type="Pfam" id="PF00873">
    <property type="entry name" value="ACR_tran"/>
    <property type="match status" value="1"/>
</dbReference>
<dbReference type="SUPFAM" id="SSF82714">
    <property type="entry name" value="Multidrug efflux transporter AcrB TolC docking domain, DN and DC subdomains"/>
    <property type="match status" value="2"/>
</dbReference>
<evidence type="ECO:0000256" key="8">
    <source>
        <dbReference type="SAM" id="Phobius"/>
    </source>
</evidence>
<comment type="similarity">
    <text evidence="2">Belongs to the resistance-nodulation-cell division (RND) (TC 2.A.6) family.</text>
</comment>
<feature type="transmembrane region" description="Helical" evidence="8">
    <location>
        <begin position="478"/>
        <end position="505"/>
    </location>
</feature>
<dbReference type="AlphaFoldDB" id="I4B6A1"/>
<dbReference type="Gene3D" id="3.30.2090.10">
    <property type="entry name" value="Multidrug efflux transporter AcrB TolC docking domain, DN and DC subdomains"/>
    <property type="match status" value="2"/>
</dbReference>
<dbReference type="PRINTS" id="PR00702">
    <property type="entry name" value="ACRIFLAVINRP"/>
</dbReference>
<dbReference type="SUPFAM" id="SSF82693">
    <property type="entry name" value="Multidrug efflux transporter AcrB pore domain, PN1, PN2, PC1 and PC2 subdomains"/>
    <property type="match status" value="2"/>
</dbReference>
<keyword evidence="5 8" id="KW-0812">Transmembrane</keyword>
<feature type="transmembrane region" description="Helical" evidence="8">
    <location>
        <begin position="446"/>
        <end position="466"/>
    </location>
</feature>
<keyword evidence="3" id="KW-0813">Transport</keyword>
<keyword evidence="7 8" id="KW-0472">Membrane</keyword>
<feature type="transmembrane region" description="Helical" evidence="8">
    <location>
        <begin position="543"/>
        <end position="561"/>
    </location>
</feature>
<protein>
    <submittedName>
        <fullName evidence="9">Heavy metal efflux pump, CzcA family</fullName>
    </submittedName>
</protein>
<dbReference type="Gene3D" id="1.20.1640.10">
    <property type="entry name" value="Multidrug efflux transporter AcrB transmembrane domain"/>
    <property type="match status" value="2"/>
</dbReference>
<dbReference type="NCBIfam" id="TIGR00914">
    <property type="entry name" value="2A0601"/>
    <property type="match status" value="1"/>
</dbReference>
<evidence type="ECO:0000313" key="9">
    <source>
        <dbReference type="EMBL" id="AFM12808.1"/>
    </source>
</evidence>
<evidence type="ECO:0000256" key="3">
    <source>
        <dbReference type="ARBA" id="ARBA00022448"/>
    </source>
</evidence>
<dbReference type="GO" id="GO:0042910">
    <property type="term" value="F:xenobiotic transmembrane transporter activity"/>
    <property type="evidence" value="ECO:0007669"/>
    <property type="project" value="TreeGrafter"/>
</dbReference>
<dbReference type="STRING" id="869212.Turpa_2163"/>
<evidence type="ECO:0000256" key="4">
    <source>
        <dbReference type="ARBA" id="ARBA00022475"/>
    </source>
</evidence>
<dbReference type="Gene3D" id="3.30.70.1320">
    <property type="entry name" value="Multidrug efflux transporter AcrB pore domain like"/>
    <property type="match status" value="1"/>
</dbReference>
<feature type="transmembrane region" description="Helical" evidence="8">
    <location>
        <begin position="369"/>
        <end position="389"/>
    </location>
</feature>
<dbReference type="PANTHER" id="PTHR32063">
    <property type="match status" value="1"/>
</dbReference>
<dbReference type="Gene3D" id="3.30.70.1440">
    <property type="entry name" value="Multidrug efflux transporter AcrB pore domain"/>
    <property type="match status" value="1"/>
</dbReference>
<sequence>MFSRLIDWSLHNRPLVLGAIAMLCIAGVFSALRLPVDAVPDVTNVQSMVITKTGALDPQKVEATVTYIIETELQGIPKVEEIRSISKYGLSLITIVFEEDANIYLARQQISERLNQVTDSLPPGIVPELAPLSTGLGEVFFYVVEAKPDSELAKKPEKDRLIYLRTVQDYVIKRQLKGVKGVADVDTFGGYPKEIHVNINTKKLEQYGLTIEQVAERLNTIGENYGGGYIQREGKQIVIRTLGRVTDLDKIRKVPVKRSFFGAPIKLGEICEVTIHHPQPLGGATYRGQEAVIGMPMMLAGANSRNVAAAIGEAFKDLDLPQDVQVKTLYSRDYLVNATVKTVFKNLAEGAGFVVIVLMLILGNVRAAILVSLAIPISMLIAVIGMNYFNVSGNLMSLGAIDFGLLVDGSVVMFENIIRRMEEHDFTLPLEGNRKRNLILESSLEVLRPIITALLIIMGVFIPLLALEGVEGKMFRPMAQTVLLAMFASLLLAIVLMPVLGYMFFKLKVKPGEHGAHHGTPLLLKYILKGYEPLLKFALNRPYPIILPTLALTVISIGLFFRMGGDFIPQLNEGDMVINFSRPVYSSFDAVLATQKKSDNIITSFPEVKEVYSRFGTPQSATDPAGVFFADTFVILEKDTSKWRKKNGKTITKEALYKEMVDAIESDKSVGAQEASSTQPIEMRFNEMLEGSRADVTMRIYGLDLDKLFEISTQGKAIIEKIKGVESVQSDPIIALSKSPVLDIELNYNQISYYGLDLEDVNKVVEMAMSGHKIGNLYEGAYRFPIITRLDPKLRNDVKQIRNIPVGLDAGGSVPLYKVANIEERDQVSTIARSQGRRYAALSINLDDIDVETFVKNAQAAINKELKLPEFYQITWGGQFKNLQRAKARLGIIVPLTLAAIFLLLIRYFGSYRQSLLVFMGIPTAIVGGVLTLSVVGMNFSISAGVGFIALMGIAILNSLVLVSHYDELLEKFPGESVKKLVLEGTLDRFRPVVITTLVAGLGFLPMAINSGLGSEVQKPLASVVIGGLIIATMLTALLLPALYTMIFTRRRNLPGTPAASPAVISTVGAADQPVSFAEDEEEPVKKKKKRKR</sequence>
<dbReference type="InterPro" id="IPR001036">
    <property type="entry name" value="Acrflvin-R"/>
</dbReference>
<feature type="transmembrane region" description="Helical" evidence="8">
    <location>
        <begin position="1021"/>
        <end position="1044"/>
    </location>
</feature>
<feature type="transmembrane region" description="Helical" evidence="8">
    <location>
        <begin position="343"/>
        <end position="362"/>
    </location>
</feature>
<dbReference type="RefSeq" id="WP_014803314.1">
    <property type="nucleotide sequence ID" value="NC_018020.1"/>
</dbReference>
<dbReference type="Proteomes" id="UP000006048">
    <property type="component" value="Chromosome"/>
</dbReference>
<evidence type="ECO:0000256" key="5">
    <source>
        <dbReference type="ARBA" id="ARBA00022692"/>
    </source>
</evidence>
<evidence type="ECO:0000256" key="1">
    <source>
        <dbReference type="ARBA" id="ARBA00004651"/>
    </source>
</evidence>
<comment type="subcellular location">
    <subcellularLocation>
        <location evidence="1">Cell membrane</location>
        <topology evidence="1">Multi-pass membrane protein</topology>
    </subcellularLocation>
</comment>
<evidence type="ECO:0000256" key="6">
    <source>
        <dbReference type="ARBA" id="ARBA00022989"/>
    </source>
</evidence>
<dbReference type="EMBL" id="CP002959">
    <property type="protein sequence ID" value="AFM12808.1"/>
    <property type="molecule type" value="Genomic_DNA"/>
</dbReference>
<accession>I4B6A1</accession>
<dbReference type="HOGENOM" id="CLU_002755_1_2_12"/>
<feature type="transmembrane region" description="Helical" evidence="8">
    <location>
        <begin position="942"/>
        <end position="963"/>
    </location>
</feature>
<name>I4B6A1_TURPD</name>
<gene>
    <name evidence="9" type="ordered locus">Turpa_2163</name>
</gene>
<dbReference type="InterPro" id="IPR027463">
    <property type="entry name" value="AcrB_DN_DC_subdom"/>
</dbReference>
<feature type="transmembrane region" description="Helical" evidence="8">
    <location>
        <begin position="990"/>
        <end position="1009"/>
    </location>
</feature>
<evidence type="ECO:0000313" key="10">
    <source>
        <dbReference type="Proteomes" id="UP000006048"/>
    </source>
</evidence>
<keyword evidence="6 8" id="KW-1133">Transmembrane helix</keyword>
<dbReference type="PATRIC" id="fig|869212.3.peg.2174"/>
<keyword evidence="10" id="KW-1185">Reference proteome</keyword>
<dbReference type="Gene3D" id="3.30.70.1430">
    <property type="entry name" value="Multidrug efflux transporter AcrB pore domain"/>
    <property type="match status" value="2"/>
</dbReference>